<gene>
    <name evidence="1" type="ORF">Eyrgjafa_gp_0</name>
</gene>
<dbReference type="Proteomes" id="UP000594646">
    <property type="component" value="Genome"/>
</dbReference>
<keyword evidence="2" id="KW-1185">Reference proteome</keyword>
<evidence type="ECO:0000313" key="2">
    <source>
        <dbReference type="Proteomes" id="UP000594646"/>
    </source>
</evidence>
<name>A0A7S6C6B3_9CAUD</name>
<evidence type="ECO:0000313" key="1">
    <source>
        <dbReference type="EMBL" id="QLF88147.1"/>
    </source>
</evidence>
<organism evidence="1 2">
    <name type="scientific">Pelagibacter phage Eyrgjafa EXVC018P</name>
    <dbReference type="NCBI Taxonomy" id="2736227"/>
    <lineage>
        <taxon>Viruses</taxon>
        <taxon>Duplodnaviria</taxon>
        <taxon>Heunggongvirae</taxon>
        <taxon>Uroviricota</taxon>
        <taxon>Caudoviricetes</taxon>
        <taxon>Autographivirales</taxon>
        <taxon>Fussvirus</taxon>
        <taxon>Fussvirus Eyrgjafa EXVC018P</taxon>
    </lineage>
</organism>
<sequence length="155" mass="17573">MKYANNSCSLSGGLAELVDAYALGAYDFGHVSSSLMSPTRVEVSKVSKDVNKNDYAVVYDMLVLSTNKKKKGVVNNKKENFGSLRKNCTFHLNNTCGNYYLIPTGLFNLNSTTHMWWSCRRSTKTISRRTPVSLFYKEMFSLCPQKHISPHYSYN</sequence>
<proteinExistence type="predicted"/>
<accession>A0A7S6C6B3</accession>
<dbReference type="EMBL" id="MT375523">
    <property type="protein sequence ID" value="QLF88147.1"/>
    <property type="molecule type" value="Genomic_DNA"/>
</dbReference>
<protein>
    <submittedName>
        <fullName evidence="1">Uncharacterized protein</fullName>
    </submittedName>
</protein>
<reference evidence="2" key="1">
    <citation type="submission" date="2020-04" db="EMBL/GenBank/DDBJ databases">
        <title>Efficient Dilution-to-Extinction isolation of novel virus-host model systems for fastidious heterotrophic bacteria.</title>
        <authorList>
            <person name="Buchholz H.H."/>
            <person name="Temperton B."/>
            <person name="Michelsen M."/>
            <person name="Allen M."/>
        </authorList>
    </citation>
    <scope>NUCLEOTIDE SEQUENCE [LARGE SCALE GENOMIC DNA]</scope>
</reference>